<dbReference type="RefSeq" id="WP_068258540.1">
    <property type="nucleotide sequence ID" value="NZ_LWSK01000005.1"/>
</dbReference>
<evidence type="ECO:0000259" key="2">
    <source>
        <dbReference type="Pfam" id="PF19051"/>
    </source>
</evidence>
<protein>
    <submittedName>
        <fullName evidence="3">Inositol 2-dehydrogenase</fullName>
        <ecNumber evidence="3">1.1.1.18</ecNumber>
    </submittedName>
</protein>
<dbReference type="AlphaFoldDB" id="A0A5B1CQP8"/>
<dbReference type="SUPFAM" id="SSF51735">
    <property type="entry name" value="NAD(P)-binding Rossmann-fold domains"/>
    <property type="match status" value="1"/>
</dbReference>
<dbReference type="Proteomes" id="UP000322699">
    <property type="component" value="Unassembled WGS sequence"/>
</dbReference>
<feature type="domain" description="Gfo/Idh/MocA-like oxidoreductase N-terminal" evidence="1">
    <location>
        <begin position="50"/>
        <end position="167"/>
    </location>
</feature>
<dbReference type="InterPro" id="IPR050463">
    <property type="entry name" value="Gfo/Idh/MocA_oxidrdct_glycsds"/>
</dbReference>
<evidence type="ECO:0000313" key="4">
    <source>
        <dbReference type="Proteomes" id="UP000322699"/>
    </source>
</evidence>
<dbReference type="InterPro" id="IPR006311">
    <property type="entry name" value="TAT_signal"/>
</dbReference>
<proteinExistence type="predicted"/>
<gene>
    <name evidence="3" type="primary">iolG_4</name>
    <name evidence="3" type="ORF">LF1_42680</name>
</gene>
<name>A0A5B1CQP8_9BACT</name>
<comment type="caution">
    <text evidence="3">The sequence shown here is derived from an EMBL/GenBank/DDBJ whole genome shotgun (WGS) entry which is preliminary data.</text>
</comment>
<dbReference type="PANTHER" id="PTHR43818:SF5">
    <property type="entry name" value="OXIDOREDUCTASE FAMILY PROTEIN"/>
    <property type="match status" value="1"/>
</dbReference>
<dbReference type="Gene3D" id="3.30.360.10">
    <property type="entry name" value="Dihydrodipicolinate Reductase, domain 2"/>
    <property type="match status" value="1"/>
</dbReference>
<evidence type="ECO:0000259" key="1">
    <source>
        <dbReference type="Pfam" id="PF01408"/>
    </source>
</evidence>
<dbReference type="PROSITE" id="PS51318">
    <property type="entry name" value="TAT"/>
    <property type="match status" value="1"/>
</dbReference>
<reference evidence="3 4" key="1">
    <citation type="submission" date="2019-08" db="EMBL/GenBank/DDBJ databases">
        <title>Deep-cultivation of Planctomycetes and their phenomic and genomic characterization uncovers novel biology.</title>
        <authorList>
            <person name="Wiegand S."/>
            <person name="Jogler M."/>
            <person name="Boedeker C."/>
            <person name="Pinto D."/>
            <person name="Vollmers J."/>
            <person name="Rivas-Marin E."/>
            <person name="Kohn T."/>
            <person name="Peeters S.H."/>
            <person name="Heuer A."/>
            <person name="Rast P."/>
            <person name="Oberbeckmann S."/>
            <person name="Bunk B."/>
            <person name="Jeske O."/>
            <person name="Meyerdierks A."/>
            <person name="Storesund J.E."/>
            <person name="Kallscheuer N."/>
            <person name="Luecker S."/>
            <person name="Lage O.M."/>
            <person name="Pohl T."/>
            <person name="Merkel B.J."/>
            <person name="Hornburger P."/>
            <person name="Mueller R.-W."/>
            <person name="Bruemmer F."/>
            <person name="Labrenz M."/>
            <person name="Spormann A.M."/>
            <person name="Op Den Camp H."/>
            <person name="Overmann J."/>
            <person name="Amann R."/>
            <person name="Jetten M.S.M."/>
            <person name="Mascher T."/>
            <person name="Medema M.H."/>
            <person name="Devos D.P."/>
            <person name="Kaster A.-K."/>
            <person name="Ovreas L."/>
            <person name="Rohde M."/>
            <person name="Galperin M.Y."/>
            <person name="Jogler C."/>
        </authorList>
    </citation>
    <scope>NUCLEOTIDE SEQUENCE [LARGE SCALE GENOMIC DNA]</scope>
    <source>
        <strain evidence="3 4">LF1</strain>
    </source>
</reference>
<dbReference type="InterPro" id="IPR043906">
    <property type="entry name" value="Gfo/Idh/MocA_OxRdtase_bact_C"/>
</dbReference>
<feature type="domain" description="Gfo/Idh/MocA-like oxidoreductase bacterial type C-terminal" evidence="2">
    <location>
        <begin position="209"/>
        <end position="459"/>
    </location>
</feature>
<dbReference type="InterPro" id="IPR036291">
    <property type="entry name" value="NAD(P)-bd_dom_sf"/>
</dbReference>
<dbReference type="Pfam" id="PF01408">
    <property type="entry name" value="GFO_IDH_MocA"/>
    <property type="match status" value="1"/>
</dbReference>
<evidence type="ECO:0000313" key="3">
    <source>
        <dbReference type="EMBL" id="KAA1261713.1"/>
    </source>
</evidence>
<dbReference type="EMBL" id="VRLW01000001">
    <property type="protein sequence ID" value="KAA1261713.1"/>
    <property type="molecule type" value="Genomic_DNA"/>
</dbReference>
<dbReference type="Gene3D" id="3.40.50.720">
    <property type="entry name" value="NAD(P)-binding Rossmann-like Domain"/>
    <property type="match status" value="1"/>
</dbReference>
<dbReference type="PANTHER" id="PTHR43818">
    <property type="entry name" value="BCDNA.GH03377"/>
    <property type="match status" value="1"/>
</dbReference>
<keyword evidence="4" id="KW-1185">Reference proteome</keyword>
<keyword evidence="3" id="KW-0560">Oxidoreductase</keyword>
<sequence length="467" mass="51955">MSQSQSKSQPLSQRRQFLKTTAVVGAGLSTPYFFSTQRTLADEIKKDKMAIGVIGAGGMATGNIRSAQEWLNVVAVCDADAKHAEQFNHRFADGKADVQTDYRAMLDDDAIKIIHIGTPDHWHTKPLIEAMYAGKDVYCEKPLTLTIDEGKQIRAAQKETGRIVQVGTQQRSQYNLFVKAMAIVNEGRLGKIKRIQAAIGGSGPSGPIPVVAVPSELDWDRWLGPAPMAPYRFKPPINGKGRPKTNGHYEFRWWYQYSGGRLTDWGAHHVDISNWALKLNGQTEGPMSISGKANHPVEFDELGNPKQDDRYNTANSFLFTLQYPGGTEMVIRNDTDNGVLIEGDKGRIFVNRKKLVGAPVEQLVDNPLPEDAISKVYKGLPIQFDARKAHWANFLHCVREQVEPISDVHSHMEGLNLCHLAGISGRLGRDLKWDAENESIVGDEQANRMLARPYREGYEIEVPVTVS</sequence>
<dbReference type="InterPro" id="IPR000683">
    <property type="entry name" value="Gfo/Idh/MocA-like_OxRdtase_N"/>
</dbReference>
<accession>A0A5B1CQP8</accession>
<dbReference type="EC" id="1.1.1.18" evidence="3"/>
<dbReference type="GO" id="GO:0050112">
    <property type="term" value="F:inositol 2-dehydrogenase (NAD+) activity"/>
    <property type="evidence" value="ECO:0007669"/>
    <property type="project" value="UniProtKB-EC"/>
</dbReference>
<dbReference type="GO" id="GO:0000166">
    <property type="term" value="F:nucleotide binding"/>
    <property type="evidence" value="ECO:0007669"/>
    <property type="project" value="InterPro"/>
</dbReference>
<organism evidence="3 4">
    <name type="scientific">Rubripirellula obstinata</name>
    <dbReference type="NCBI Taxonomy" id="406547"/>
    <lineage>
        <taxon>Bacteria</taxon>
        <taxon>Pseudomonadati</taxon>
        <taxon>Planctomycetota</taxon>
        <taxon>Planctomycetia</taxon>
        <taxon>Pirellulales</taxon>
        <taxon>Pirellulaceae</taxon>
        <taxon>Rubripirellula</taxon>
    </lineage>
</organism>
<dbReference type="SUPFAM" id="SSF55347">
    <property type="entry name" value="Glyceraldehyde-3-phosphate dehydrogenase-like, C-terminal domain"/>
    <property type="match status" value="1"/>
</dbReference>
<dbReference type="OrthoDB" id="9788246at2"/>
<dbReference type="Pfam" id="PF19051">
    <property type="entry name" value="GFO_IDH_MocA_C2"/>
    <property type="match status" value="1"/>
</dbReference>